<accession>A0ABW5CF55</accession>
<feature type="transmembrane region" description="Helical" evidence="1">
    <location>
        <begin position="64"/>
        <end position="82"/>
    </location>
</feature>
<sequence length="594" mass="63728">MGAGSGATRLSHRTARLLRSLGVGARMATARFPVATLLIVAFAVVSNLEVSRFDVPFWPDLPRLLSALGAAAAASVAVRVGLEPRARAGSRSLLILPLAAALVLGLGIWSGRPLAIYAPALLPAAILSIPLAPFLRNGTAREFWSFALWTGVGVTLAFLSVLLFLAGLLAILEMVRFLFQVGFGSSAYNHIFVTAFALVGPLFALGRIPQADRVTLEGEERLVETVRPLFDWVAAPLALATAVILHLYALRIAVTGQMPVGEVGWIVSFFSLLVLSLRVAIHPFLENAALPARLFGRFWALMLIVPLILLALAAWLRIEPHGFTVARYYLVLGGTAAAVAVLLQAFARTRGDIRWLAGIAPLFLALSVIGPWSVGNIVGRSQSDRIEGQFVHGSYLSVDELRPDEQKILRSRIMALGDVGQLWRMARYLPPDQTEARAVLFSRRDDQATAFLAALGLRTLPGSGPALRSFSASAERPIRLAGYDIAVYARSVGTTPDPRPPEAISLRFEGAELVVEMAGGQDRFDLTAALGSMPRSLFDSREAVSPPVFDLSSAQGRNARLRFDSLMLGPEGEPAGASVTLLLREAQWPSLGGG</sequence>
<feature type="transmembrane region" description="Helical" evidence="1">
    <location>
        <begin position="328"/>
        <end position="346"/>
    </location>
</feature>
<organism evidence="2 3">
    <name type="scientific">Aureimonas populi</name>
    <dbReference type="NCBI Taxonomy" id="1701758"/>
    <lineage>
        <taxon>Bacteria</taxon>
        <taxon>Pseudomonadati</taxon>
        <taxon>Pseudomonadota</taxon>
        <taxon>Alphaproteobacteria</taxon>
        <taxon>Hyphomicrobiales</taxon>
        <taxon>Aurantimonadaceae</taxon>
        <taxon>Aureimonas</taxon>
    </lineage>
</organism>
<dbReference type="EMBL" id="JBHUIJ010000002">
    <property type="protein sequence ID" value="MFD2235880.1"/>
    <property type="molecule type" value="Genomic_DNA"/>
</dbReference>
<keyword evidence="1" id="KW-1133">Transmembrane helix</keyword>
<protein>
    <submittedName>
        <fullName evidence="2">DUF4153 domain-containing protein</fullName>
    </submittedName>
</protein>
<feature type="transmembrane region" description="Helical" evidence="1">
    <location>
        <begin position="94"/>
        <end position="110"/>
    </location>
</feature>
<proteinExistence type="predicted"/>
<evidence type="ECO:0000313" key="2">
    <source>
        <dbReference type="EMBL" id="MFD2235880.1"/>
    </source>
</evidence>
<feature type="transmembrane region" description="Helical" evidence="1">
    <location>
        <begin position="353"/>
        <end position="374"/>
    </location>
</feature>
<comment type="caution">
    <text evidence="2">The sequence shown here is derived from an EMBL/GenBank/DDBJ whole genome shotgun (WGS) entry which is preliminary data.</text>
</comment>
<feature type="transmembrane region" description="Helical" evidence="1">
    <location>
        <begin position="187"/>
        <end position="208"/>
    </location>
</feature>
<keyword evidence="1" id="KW-0812">Transmembrane</keyword>
<feature type="transmembrane region" description="Helical" evidence="1">
    <location>
        <begin position="21"/>
        <end position="44"/>
    </location>
</feature>
<feature type="transmembrane region" description="Helical" evidence="1">
    <location>
        <begin position="229"/>
        <end position="251"/>
    </location>
</feature>
<gene>
    <name evidence="2" type="ORF">ACFSKQ_00190</name>
</gene>
<keyword evidence="1" id="KW-0472">Membrane</keyword>
<dbReference type="Proteomes" id="UP001597371">
    <property type="component" value="Unassembled WGS sequence"/>
</dbReference>
<evidence type="ECO:0000313" key="3">
    <source>
        <dbReference type="Proteomes" id="UP001597371"/>
    </source>
</evidence>
<name>A0ABW5CF55_9HYPH</name>
<dbReference type="Pfam" id="PF13687">
    <property type="entry name" value="DUF4153"/>
    <property type="match status" value="1"/>
</dbReference>
<feature type="transmembrane region" description="Helical" evidence="1">
    <location>
        <begin position="147"/>
        <end position="172"/>
    </location>
</feature>
<dbReference type="InterPro" id="IPR025291">
    <property type="entry name" value="DUF4153"/>
</dbReference>
<reference evidence="3" key="1">
    <citation type="journal article" date="2019" name="Int. J. Syst. Evol. Microbiol.">
        <title>The Global Catalogue of Microorganisms (GCM) 10K type strain sequencing project: providing services to taxonomists for standard genome sequencing and annotation.</title>
        <authorList>
            <consortium name="The Broad Institute Genomics Platform"/>
            <consortium name="The Broad Institute Genome Sequencing Center for Infectious Disease"/>
            <person name="Wu L."/>
            <person name="Ma J."/>
        </authorList>
    </citation>
    <scope>NUCLEOTIDE SEQUENCE [LARGE SCALE GENOMIC DNA]</scope>
    <source>
        <strain evidence="3">ZS-35-S2</strain>
    </source>
</reference>
<evidence type="ECO:0000256" key="1">
    <source>
        <dbReference type="SAM" id="Phobius"/>
    </source>
</evidence>
<keyword evidence="3" id="KW-1185">Reference proteome</keyword>
<feature type="transmembrane region" description="Helical" evidence="1">
    <location>
        <begin position="116"/>
        <end position="135"/>
    </location>
</feature>
<feature type="transmembrane region" description="Helical" evidence="1">
    <location>
        <begin position="263"/>
        <end position="285"/>
    </location>
</feature>
<dbReference type="RefSeq" id="WP_209736168.1">
    <property type="nucleotide sequence ID" value="NZ_CP072611.1"/>
</dbReference>
<feature type="transmembrane region" description="Helical" evidence="1">
    <location>
        <begin position="297"/>
        <end position="316"/>
    </location>
</feature>